<evidence type="ECO:0000256" key="6">
    <source>
        <dbReference type="ARBA" id="ARBA00023077"/>
    </source>
</evidence>
<name>A0A1R3T6K2_9BACT</name>
<dbReference type="Proteomes" id="UP000187464">
    <property type="component" value="Chromosome I"/>
</dbReference>
<dbReference type="Pfam" id="PF00593">
    <property type="entry name" value="TonB_dep_Rec_b-barrel"/>
    <property type="match status" value="1"/>
</dbReference>
<keyword evidence="4 10" id="KW-0812">Transmembrane</keyword>
<dbReference type="Pfam" id="PF07715">
    <property type="entry name" value="Plug"/>
    <property type="match status" value="1"/>
</dbReference>
<dbReference type="InterPro" id="IPR008969">
    <property type="entry name" value="CarboxyPept-like_regulatory"/>
</dbReference>
<dbReference type="Gene3D" id="2.170.130.10">
    <property type="entry name" value="TonB-dependent receptor, plug domain"/>
    <property type="match status" value="1"/>
</dbReference>
<comment type="subcellular location">
    <subcellularLocation>
        <location evidence="1 10">Cell outer membrane</location>
        <topology evidence="1 10">Multi-pass membrane protein</topology>
    </subcellularLocation>
</comment>
<dbReference type="RefSeq" id="WP_076928538.1">
    <property type="nucleotide sequence ID" value="NZ_LT605205.1"/>
</dbReference>
<dbReference type="InterPro" id="IPR000531">
    <property type="entry name" value="Beta-barrel_TonB"/>
</dbReference>
<reference evidence="14 15" key="1">
    <citation type="submission" date="2016-08" db="EMBL/GenBank/DDBJ databases">
        <authorList>
            <person name="Seilhamer J.J."/>
        </authorList>
    </citation>
    <scope>NUCLEOTIDE SEQUENCE [LARGE SCALE GENOMIC DNA]</scope>
    <source>
        <strain evidence="14">M3/6</strain>
    </source>
</reference>
<gene>
    <name evidence="14" type="ORF">PSM36_0370</name>
</gene>
<keyword evidence="2 10" id="KW-0813">Transport</keyword>
<dbReference type="PANTHER" id="PTHR30069">
    <property type="entry name" value="TONB-DEPENDENT OUTER MEMBRANE RECEPTOR"/>
    <property type="match status" value="1"/>
</dbReference>
<keyword evidence="3 10" id="KW-1134">Transmembrane beta strand</keyword>
<sequence length="735" mass="82599">MRIILLAIFFITGIGLNAQHQRIEGRIIDCRSQEGIHLVSVGILGTTKGAISDESGKFVIEEVAEGDYTFAVSSIGYEDKRIPVSVPSKNESPIITISLCEQTIDLDQVVVTATRTERLLKNVPIQTQMISSKAIERMQITNFRDLLEYELPGVEFTNNGGYANINMLGFGGKYVLFLVDGERMAGETFDNIDYNRVDMDNVQQIEIVKGAASSLYGSNAVGGVINIITQKPRKTFETGANVRFGSNNEQNYRYTVGTRRKWGYANLTASFKSMDPYLLKDREPLTQWFANGDKVEYPLSETYIAGYKDYSVNPRVGIDVSEKLHLETKGGYYFKERNPGGLDGTKVTDRYYNYSGGLKADYKISDAQHLQISGNFDRYDKFKYYKLLSEKEKTYENSQQRFNGMYTLSFAAGHSLVAGAEYFSDNLMTFMFESDGSNAKRDAQTYAVYTQQEWLLAEKFTLVTGLRYDYHSQFKGHLTPRLSAMFKFTPRFTVRGGYSGGFRSPTLKELYTDWFHPDGGGFQIIGNKDMKAEKSNNFNLSAELSLGKTVITAMTQYSLIEDMVSTLWANQDTVLYANIGDANVWSTELSVTSQITNNLSLKVASSVVTDNLGKRSIIRPFSSTGRIDYIIPVFGKYNPTISFSGKYFGGMDIYGTGDITDTDNETGIEKEVSEEYKVHYDGYAICCLSFAQALPFNLTLNAGINNLFDYKPKFSSFYSSISPGRTYYIGLKWKL</sequence>
<dbReference type="GO" id="GO:0044718">
    <property type="term" value="P:siderophore transmembrane transport"/>
    <property type="evidence" value="ECO:0007669"/>
    <property type="project" value="TreeGrafter"/>
</dbReference>
<evidence type="ECO:0000256" key="11">
    <source>
        <dbReference type="RuleBase" id="RU003357"/>
    </source>
</evidence>
<proteinExistence type="inferred from homology"/>
<keyword evidence="15" id="KW-1185">Reference proteome</keyword>
<dbReference type="PROSITE" id="PS52016">
    <property type="entry name" value="TONB_DEPENDENT_REC_3"/>
    <property type="match status" value="1"/>
</dbReference>
<evidence type="ECO:0000256" key="10">
    <source>
        <dbReference type="PROSITE-ProRule" id="PRU01360"/>
    </source>
</evidence>
<feature type="domain" description="TonB-dependent receptor-like beta-barrel" evidence="12">
    <location>
        <begin position="290"/>
        <end position="707"/>
    </location>
</feature>
<organism evidence="14 15">
    <name type="scientific">Proteiniphilum saccharofermentans</name>
    <dbReference type="NCBI Taxonomy" id="1642647"/>
    <lineage>
        <taxon>Bacteria</taxon>
        <taxon>Pseudomonadati</taxon>
        <taxon>Bacteroidota</taxon>
        <taxon>Bacteroidia</taxon>
        <taxon>Bacteroidales</taxon>
        <taxon>Dysgonomonadaceae</taxon>
        <taxon>Proteiniphilum</taxon>
    </lineage>
</organism>
<dbReference type="SUPFAM" id="SSF56935">
    <property type="entry name" value="Porins"/>
    <property type="match status" value="1"/>
</dbReference>
<dbReference type="PANTHER" id="PTHR30069:SF29">
    <property type="entry name" value="HEMOGLOBIN AND HEMOGLOBIN-HAPTOGLOBIN-BINDING PROTEIN 1-RELATED"/>
    <property type="match status" value="1"/>
</dbReference>
<keyword evidence="5" id="KW-0732">Signal</keyword>
<dbReference type="GO" id="GO:0009279">
    <property type="term" value="C:cell outer membrane"/>
    <property type="evidence" value="ECO:0007669"/>
    <property type="project" value="UniProtKB-SubCell"/>
</dbReference>
<evidence type="ECO:0000256" key="4">
    <source>
        <dbReference type="ARBA" id="ARBA00022692"/>
    </source>
</evidence>
<dbReference type="GO" id="GO:0015344">
    <property type="term" value="F:siderophore uptake transmembrane transporter activity"/>
    <property type="evidence" value="ECO:0007669"/>
    <property type="project" value="TreeGrafter"/>
</dbReference>
<evidence type="ECO:0000256" key="2">
    <source>
        <dbReference type="ARBA" id="ARBA00022448"/>
    </source>
</evidence>
<keyword evidence="9 10" id="KW-0998">Cell outer membrane</keyword>
<evidence type="ECO:0000259" key="13">
    <source>
        <dbReference type="Pfam" id="PF07715"/>
    </source>
</evidence>
<dbReference type="Gene3D" id="2.40.170.20">
    <property type="entry name" value="TonB-dependent receptor, beta-barrel domain"/>
    <property type="match status" value="1"/>
</dbReference>
<evidence type="ECO:0000256" key="3">
    <source>
        <dbReference type="ARBA" id="ARBA00022452"/>
    </source>
</evidence>
<evidence type="ECO:0000256" key="1">
    <source>
        <dbReference type="ARBA" id="ARBA00004571"/>
    </source>
</evidence>
<dbReference type="InterPro" id="IPR036942">
    <property type="entry name" value="Beta-barrel_TonB_sf"/>
</dbReference>
<dbReference type="CDD" id="cd01347">
    <property type="entry name" value="ligand_gated_channel"/>
    <property type="match status" value="1"/>
</dbReference>
<evidence type="ECO:0000256" key="8">
    <source>
        <dbReference type="ARBA" id="ARBA00023170"/>
    </source>
</evidence>
<evidence type="ECO:0000256" key="9">
    <source>
        <dbReference type="ARBA" id="ARBA00023237"/>
    </source>
</evidence>
<evidence type="ECO:0000256" key="7">
    <source>
        <dbReference type="ARBA" id="ARBA00023136"/>
    </source>
</evidence>
<dbReference type="KEGG" id="psac:PSM36_0370"/>
<dbReference type="Gene3D" id="2.60.40.1120">
    <property type="entry name" value="Carboxypeptidase-like, regulatory domain"/>
    <property type="match status" value="1"/>
</dbReference>
<keyword evidence="8 14" id="KW-0675">Receptor</keyword>
<accession>A0A1R3T6K2</accession>
<dbReference type="Pfam" id="PF13715">
    <property type="entry name" value="CarbopepD_reg_2"/>
    <property type="match status" value="1"/>
</dbReference>
<dbReference type="EMBL" id="LT605205">
    <property type="protein sequence ID" value="SCD19204.1"/>
    <property type="molecule type" value="Genomic_DNA"/>
</dbReference>
<dbReference type="InterPro" id="IPR012910">
    <property type="entry name" value="Plug_dom"/>
</dbReference>
<feature type="domain" description="TonB-dependent receptor plug" evidence="13">
    <location>
        <begin position="121"/>
        <end position="224"/>
    </location>
</feature>
<dbReference type="InterPro" id="IPR039426">
    <property type="entry name" value="TonB-dep_rcpt-like"/>
</dbReference>
<keyword evidence="6 11" id="KW-0798">TonB box</keyword>
<keyword evidence="7 10" id="KW-0472">Membrane</keyword>
<evidence type="ECO:0000259" key="12">
    <source>
        <dbReference type="Pfam" id="PF00593"/>
    </source>
</evidence>
<evidence type="ECO:0000256" key="5">
    <source>
        <dbReference type="ARBA" id="ARBA00022729"/>
    </source>
</evidence>
<protein>
    <submittedName>
        <fullName evidence="14">TonB-dependent receptor</fullName>
    </submittedName>
</protein>
<comment type="similarity">
    <text evidence="10 11">Belongs to the TonB-dependent receptor family.</text>
</comment>
<dbReference type="InterPro" id="IPR037066">
    <property type="entry name" value="Plug_dom_sf"/>
</dbReference>
<dbReference type="AlphaFoldDB" id="A0A1R3T6K2"/>
<evidence type="ECO:0000313" key="14">
    <source>
        <dbReference type="EMBL" id="SCD19204.1"/>
    </source>
</evidence>
<evidence type="ECO:0000313" key="15">
    <source>
        <dbReference type="Proteomes" id="UP000187464"/>
    </source>
</evidence>
<dbReference type="STRING" id="1642647.PSM36_0370"/>
<dbReference type="SUPFAM" id="SSF49464">
    <property type="entry name" value="Carboxypeptidase regulatory domain-like"/>
    <property type="match status" value="1"/>
</dbReference>